<proteinExistence type="predicted"/>
<name>A0A9D1KX26_9FIRM</name>
<reference evidence="1" key="2">
    <citation type="journal article" date="2021" name="PeerJ">
        <title>Extensive microbial diversity within the chicken gut microbiome revealed by metagenomics and culture.</title>
        <authorList>
            <person name="Gilroy R."/>
            <person name="Ravi A."/>
            <person name="Getino M."/>
            <person name="Pursley I."/>
            <person name="Horton D.L."/>
            <person name="Alikhan N.F."/>
            <person name="Baker D."/>
            <person name="Gharbi K."/>
            <person name="Hall N."/>
            <person name="Watson M."/>
            <person name="Adriaenssens E.M."/>
            <person name="Foster-Nyarko E."/>
            <person name="Jarju S."/>
            <person name="Secka A."/>
            <person name="Antonio M."/>
            <person name="Oren A."/>
            <person name="Chaudhuri R.R."/>
            <person name="La Ragione R."/>
            <person name="Hildebrand F."/>
            <person name="Pallen M.J."/>
        </authorList>
    </citation>
    <scope>NUCLEOTIDE SEQUENCE</scope>
    <source>
        <strain evidence="1">CHK187-14744</strain>
    </source>
</reference>
<organism evidence="1 2">
    <name type="scientific">Candidatus Onthocola gallistercoris</name>
    <dbReference type="NCBI Taxonomy" id="2840876"/>
    <lineage>
        <taxon>Bacteria</taxon>
        <taxon>Bacillati</taxon>
        <taxon>Bacillota</taxon>
        <taxon>Bacilli</taxon>
        <taxon>Candidatus Onthocola</taxon>
    </lineage>
</organism>
<evidence type="ECO:0000313" key="1">
    <source>
        <dbReference type="EMBL" id="HIU02404.1"/>
    </source>
</evidence>
<sequence>MEDLEFSAEAPFRRDAFTQEIQSCFDRRTSFRSYIDLEKYDESWVAADNVTKLVNAIVDGTIHLIRNKTPENVLRELLGDWYNSTYKVSMDGDLIDEMSPGKKALVLLKMLISLAESTCPILVDQPEDDLDNRSIFDELIPFIKKKKIMRQIIVVTHNANVVLGADSEEVIVANQNGKNSPNKKFRFEYRSGSIEDDLPEEPGRTDTLGKQGIQQQICDILEGGKSAFDLRKHKYRI</sequence>
<dbReference type="EMBL" id="DVLT01000028">
    <property type="protein sequence ID" value="HIU02404.1"/>
    <property type="molecule type" value="Genomic_DNA"/>
</dbReference>
<dbReference type="AlphaFoldDB" id="A0A9D1KX26"/>
<dbReference type="Proteomes" id="UP000824164">
    <property type="component" value="Unassembled WGS sequence"/>
</dbReference>
<evidence type="ECO:0000313" key="2">
    <source>
        <dbReference type="Proteomes" id="UP000824164"/>
    </source>
</evidence>
<evidence type="ECO:0008006" key="3">
    <source>
        <dbReference type="Google" id="ProtNLM"/>
    </source>
</evidence>
<comment type="caution">
    <text evidence="1">The sequence shown here is derived from an EMBL/GenBank/DDBJ whole genome shotgun (WGS) entry which is preliminary data.</text>
</comment>
<dbReference type="InterPro" id="IPR027417">
    <property type="entry name" value="P-loop_NTPase"/>
</dbReference>
<protein>
    <recommendedName>
        <fullName evidence="3">ATPase AAA-type core domain-containing protein</fullName>
    </recommendedName>
</protein>
<dbReference type="Gene3D" id="3.40.50.300">
    <property type="entry name" value="P-loop containing nucleotide triphosphate hydrolases"/>
    <property type="match status" value="1"/>
</dbReference>
<gene>
    <name evidence="1" type="ORF">IAB63_04030</name>
</gene>
<reference evidence="1" key="1">
    <citation type="submission" date="2020-10" db="EMBL/GenBank/DDBJ databases">
        <authorList>
            <person name="Gilroy R."/>
        </authorList>
    </citation>
    <scope>NUCLEOTIDE SEQUENCE</scope>
    <source>
        <strain evidence="1">CHK187-14744</strain>
    </source>
</reference>
<dbReference type="SUPFAM" id="SSF52540">
    <property type="entry name" value="P-loop containing nucleoside triphosphate hydrolases"/>
    <property type="match status" value="1"/>
</dbReference>
<accession>A0A9D1KX26</accession>